<accession>A0A1A9REX3</accession>
<protein>
    <submittedName>
        <fullName evidence="2">Uncharacterized protein</fullName>
    </submittedName>
</protein>
<dbReference type="Proteomes" id="UP000078003">
    <property type="component" value="Unassembled WGS sequence"/>
</dbReference>
<keyword evidence="1" id="KW-0812">Transmembrane</keyword>
<keyword evidence="1" id="KW-1133">Transmembrane helix</keyword>
<dbReference type="EMBL" id="LXSF01000004">
    <property type="protein sequence ID" value="OAM16881.1"/>
    <property type="molecule type" value="Genomic_DNA"/>
</dbReference>
<comment type="caution">
    <text evidence="2">The sequence shown here is derived from an EMBL/GenBank/DDBJ whole genome shotgun (WGS) entry which is preliminary data.</text>
</comment>
<sequence length="90" mass="9992">MPSHLKSWLAVCLLPLLLALWFALNPAPDATGYLLHGVVMCCACVFLLKYVLFALVSAHLRQDAAAKRRALLQLLPLVAFGGYVAYYFIR</sequence>
<evidence type="ECO:0000256" key="1">
    <source>
        <dbReference type="SAM" id="Phobius"/>
    </source>
</evidence>
<gene>
    <name evidence="2" type="ORF">A7P85_05410</name>
</gene>
<dbReference type="AlphaFoldDB" id="A0A1A9REX3"/>
<keyword evidence="1" id="KW-0472">Membrane</keyword>
<proteinExistence type="predicted"/>
<evidence type="ECO:0000313" key="3">
    <source>
        <dbReference type="Proteomes" id="UP000078003"/>
    </source>
</evidence>
<dbReference type="RefSeq" id="WP_064085059.1">
    <property type="nucleotide sequence ID" value="NZ_LXSF01000004.1"/>
</dbReference>
<feature type="transmembrane region" description="Helical" evidence="1">
    <location>
        <begin position="36"/>
        <end position="58"/>
    </location>
</feature>
<evidence type="ECO:0000313" key="2">
    <source>
        <dbReference type="EMBL" id="OAM16881.1"/>
    </source>
</evidence>
<organism evidence="2 3">
    <name type="scientific">Eikenella corrodens</name>
    <dbReference type="NCBI Taxonomy" id="539"/>
    <lineage>
        <taxon>Bacteria</taxon>
        <taxon>Pseudomonadati</taxon>
        <taxon>Pseudomonadota</taxon>
        <taxon>Betaproteobacteria</taxon>
        <taxon>Neisseriales</taxon>
        <taxon>Neisseriaceae</taxon>
        <taxon>Eikenella</taxon>
    </lineage>
</organism>
<reference evidence="3" key="1">
    <citation type="submission" date="2016-05" db="EMBL/GenBank/DDBJ databases">
        <title>Draft genome of Corynebacterium afermentans subsp. afermentans LCDC 88199T.</title>
        <authorList>
            <person name="Bernier A.-M."/>
            <person name="Bernard K."/>
        </authorList>
    </citation>
    <scope>NUCLEOTIDE SEQUENCE [LARGE SCALE GENOMIC DNA]</scope>
    <source>
        <strain evidence="3">NML01-0328</strain>
    </source>
</reference>
<name>A0A1A9REX3_EIKCO</name>
<feature type="transmembrane region" description="Helical" evidence="1">
    <location>
        <begin position="70"/>
        <end position="89"/>
    </location>
</feature>